<dbReference type="Proteomes" id="UP000479000">
    <property type="component" value="Unassembled WGS sequence"/>
</dbReference>
<organism evidence="1 2">
    <name type="scientific">Nesidiocoris tenuis</name>
    <dbReference type="NCBI Taxonomy" id="355587"/>
    <lineage>
        <taxon>Eukaryota</taxon>
        <taxon>Metazoa</taxon>
        <taxon>Ecdysozoa</taxon>
        <taxon>Arthropoda</taxon>
        <taxon>Hexapoda</taxon>
        <taxon>Insecta</taxon>
        <taxon>Pterygota</taxon>
        <taxon>Neoptera</taxon>
        <taxon>Paraneoptera</taxon>
        <taxon>Hemiptera</taxon>
        <taxon>Heteroptera</taxon>
        <taxon>Panheteroptera</taxon>
        <taxon>Cimicomorpha</taxon>
        <taxon>Miridae</taxon>
        <taxon>Dicyphina</taxon>
        <taxon>Nesidiocoris</taxon>
    </lineage>
</organism>
<evidence type="ECO:0000313" key="1">
    <source>
        <dbReference type="EMBL" id="CAA9995563.1"/>
    </source>
</evidence>
<dbReference type="AlphaFoldDB" id="A0A6H5G0J0"/>
<dbReference type="EMBL" id="CADCXU010003614">
    <property type="protein sequence ID" value="CAA9995563.1"/>
    <property type="molecule type" value="Genomic_DNA"/>
</dbReference>
<gene>
    <name evidence="1" type="ORF">NTEN_LOCUS2354</name>
</gene>
<name>A0A6H5G0J0_9HEMI</name>
<feature type="non-terminal residue" evidence="1">
    <location>
        <position position="164"/>
    </location>
</feature>
<keyword evidence="2" id="KW-1185">Reference proteome</keyword>
<accession>A0A6H5G0J0</accession>
<reference evidence="1 2" key="1">
    <citation type="submission" date="2020-02" db="EMBL/GenBank/DDBJ databases">
        <authorList>
            <person name="Ferguson B K."/>
        </authorList>
    </citation>
    <scope>NUCLEOTIDE SEQUENCE [LARGE SCALE GENOMIC DNA]</scope>
</reference>
<proteinExistence type="predicted"/>
<evidence type="ECO:0000313" key="2">
    <source>
        <dbReference type="Proteomes" id="UP000479000"/>
    </source>
</evidence>
<sequence>MDCTDFSGVILKYSALLIEPRYFGNAFPRTEFDLEFLFSGLRAPVVLTSSIVQGSCPTNKLPIRPTTPGSEKWVKTFKESNKLKNSKSVQKNLLKLAKTRKRRNRGRSQYFHLHCKFGSKKHYFEAQLGERMSTGWTFAAYRIPQFVPPTVNRGPASASEQVCK</sequence>
<protein>
    <submittedName>
        <fullName evidence="1">Uncharacterized protein</fullName>
    </submittedName>
</protein>